<proteinExistence type="predicted"/>
<organism evidence="2 3">
    <name type="scientific">Microctonus hyperodae</name>
    <name type="common">Parasitoid wasp</name>
    <dbReference type="NCBI Taxonomy" id="165561"/>
    <lineage>
        <taxon>Eukaryota</taxon>
        <taxon>Metazoa</taxon>
        <taxon>Ecdysozoa</taxon>
        <taxon>Arthropoda</taxon>
        <taxon>Hexapoda</taxon>
        <taxon>Insecta</taxon>
        <taxon>Pterygota</taxon>
        <taxon>Neoptera</taxon>
        <taxon>Endopterygota</taxon>
        <taxon>Hymenoptera</taxon>
        <taxon>Apocrita</taxon>
        <taxon>Ichneumonoidea</taxon>
        <taxon>Braconidae</taxon>
        <taxon>Euphorinae</taxon>
        <taxon>Microctonus</taxon>
    </lineage>
</organism>
<comment type="caution">
    <text evidence="2">The sequence shown here is derived from an EMBL/GenBank/DDBJ whole genome shotgun (WGS) entry which is preliminary data.</text>
</comment>
<feature type="domain" description="C2H2-type" evidence="1">
    <location>
        <begin position="35"/>
        <end position="58"/>
    </location>
</feature>
<reference evidence="2" key="2">
    <citation type="submission" date="2023-03" db="EMBL/GenBank/DDBJ databases">
        <authorList>
            <person name="Inwood S.N."/>
            <person name="Skelly J.G."/>
            <person name="Guhlin J."/>
            <person name="Harrop T.W.R."/>
            <person name="Goldson S.G."/>
            <person name="Dearden P.K."/>
        </authorList>
    </citation>
    <scope>NUCLEOTIDE SEQUENCE</scope>
    <source>
        <strain evidence="2">Lincoln</strain>
        <tissue evidence="2">Whole body</tissue>
    </source>
</reference>
<gene>
    <name evidence="2" type="ORF">PV327_010986</name>
</gene>
<dbReference type="EMBL" id="JAQQBR010001849">
    <property type="protein sequence ID" value="KAK0159527.1"/>
    <property type="molecule type" value="Genomic_DNA"/>
</dbReference>
<sequence>MFPCSFCESLHPTSIEFTTHVKLWHGTHFRETCYCKYENCLRSFNNFYAYKKHLRYIHIDTPKDDIRIPCETNFDIEEYLPNDTSKNCKQSGLPKITSITNSDPISLEKFAEIVQNGTATLIGKLYSMEKLPRSSVHDLLHHVHEFYTPTCIEILKQTYIAIGQSHMDHLIEMLKLVQVAFDNFQSEHMCLKFFESTGCFIKPQSIIIDSSLSSRRSYGRKTNQTIQTTIGVILICTVLSKFLELPQVYDRIMSHIDHCKKSTRIISPIRGEL</sequence>
<protein>
    <recommendedName>
        <fullName evidence="1">C2H2-type domain-containing protein</fullName>
    </recommendedName>
</protein>
<dbReference type="Proteomes" id="UP001168972">
    <property type="component" value="Unassembled WGS sequence"/>
</dbReference>
<dbReference type="PROSITE" id="PS00028">
    <property type="entry name" value="ZINC_FINGER_C2H2_1"/>
    <property type="match status" value="1"/>
</dbReference>
<evidence type="ECO:0000313" key="3">
    <source>
        <dbReference type="Proteomes" id="UP001168972"/>
    </source>
</evidence>
<dbReference type="AlphaFoldDB" id="A0AA39EXU2"/>
<reference evidence="2" key="1">
    <citation type="journal article" date="2023" name="bioRxiv">
        <title>Scaffold-level genome assemblies of two parasitoid biocontrol wasps reveal the parthenogenesis mechanism and an associated novel virus.</title>
        <authorList>
            <person name="Inwood S."/>
            <person name="Skelly J."/>
            <person name="Guhlin J."/>
            <person name="Harrop T."/>
            <person name="Goldson S."/>
            <person name="Dearden P."/>
        </authorList>
    </citation>
    <scope>NUCLEOTIDE SEQUENCE</scope>
    <source>
        <strain evidence="2">Lincoln</strain>
        <tissue evidence="2">Whole body</tissue>
    </source>
</reference>
<dbReference type="SMART" id="SM00355">
    <property type="entry name" value="ZnF_C2H2"/>
    <property type="match status" value="2"/>
</dbReference>
<evidence type="ECO:0000313" key="2">
    <source>
        <dbReference type="EMBL" id="KAK0159527.1"/>
    </source>
</evidence>
<evidence type="ECO:0000259" key="1">
    <source>
        <dbReference type="PROSITE" id="PS00028"/>
    </source>
</evidence>
<dbReference type="InterPro" id="IPR013087">
    <property type="entry name" value="Znf_C2H2_type"/>
</dbReference>
<accession>A0AA39EXU2</accession>
<keyword evidence="3" id="KW-1185">Reference proteome</keyword>
<name>A0AA39EXU2_MICHY</name>